<gene>
    <name evidence="2" type="ORF">CC86DRAFT_169863</name>
</gene>
<dbReference type="Proteomes" id="UP000799424">
    <property type="component" value="Unassembled WGS sequence"/>
</dbReference>
<organism evidence="2 3">
    <name type="scientific">Ophiobolus disseminans</name>
    <dbReference type="NCBI Taxonomy" id="1469910"/>
    <lineage>
        <taxon>Eukaryota</taxon>
        <taxon>Fungi</taxon>
        <taxon>Dikarya</taxon>
        <taxon>Ascomycota</taxon>
        <taxon>Pezizomycotina</taxon>
        <taxon>Dothideomycetes</taxon>
        <taxon>Pleosporomycetidae</taxon>
        <taxon>Pleosporales</taxon>
        <taxon>Pleosporineae</taxon>
        <taxon>Phaeosphaeriaceae</taxon>
        <taxon>Ophiobolus</taxon>
    </lineage>
</organism>
<feature type="region of interest" description="Disordered" evidence="1">
    <location>
        <begin position="1"/>
        <end position="94"/>
    </location>
</feature>
<dbReference type="AlphaFoldDB" id="A0A6A6ZBY1"/>
<reference evidence="2" key="1">
    <citation type="journal article" date="2020" name="Stud. Mycol.">
        <title>101 Dothideomycetes genomes: a test case for predicting lifestyles and emergence of pathogens.</title>
        <authorList>
            <person name="Haridas S."/>
            <person name="Albert R."/>
            <person name="Binder M."/>
            <person name="Bloem J."/>
            <person name="Labutti K."/>
            <person name="Salamov A."/>
            <person name="Andreopoulos B."/>
            <person name="Baker S."/>
            <person name="Barry K."/>
            <person name="Bills G."/>
            <person name="Bluhm B."/>
            <person name="Cannon C."/>
            <person name="Castanera R."/>
            <person name="Culley D."/>
            <person name="Daum C."/>
            <person name="Ezra D."/>
            <person name="Gonzalez J."/>
            <person name="Henrissat B."/>
            <person name="Kuo A."/>
            <person name="Liang C."/>
            <person name="Lipzen A."/>
            <person name="Lutzoni F."/>
            <person name="Magnuson J."/>
            <person name="Mondo S."/>
            <person name="Nolan M."/>
            <person name="Ohm R."/>
            <person name="Pangilinan J."/>
            <person name="Park H.-J."/>
            <person name="Ramirez L."/>
            <person name="Alfaro M."/>
            <person name="Sun H."/>
            <person name="Tritt A."/>
            <person name="Yoshinaga Y."/>
            <person name="Zwiers L.-H."/>
            <person name="Turgeon B."/>
            <person name="Goodwin S."/>
            <person name="Spatafora J."/>
            <person name="Crous P."/>
            <person name="Grigoriev I."/>
        </authorList>
    </citation>
    <scope>NUCLEOTIDE SEQUENCE</scope>
    <source>
        <strain evidence="2">CBS 113818</strain>
    </source>
</reference>
<protein>
    <submittedName>
        <fullName evidence="2">Uncharacterized protein</fullName>
    </submittedName>
</protein>
<name>A0A6A6ZBY1_9PLEO</name>
<feature type="compositionally biased region" description="Pro residues" evidence="1">
    <location>
        <begin position="10"/>
        <end position="20"/>
    </location>
</feature>
<evidence type="ECO:0000313" key="3">
    <source>
        <dbReference type="Proteomes" id="UP000799424"/>
    </source>
</evidence>
<evidence type="ECO:0000313" key="2">
    <source>
        <dbReference type="EMBL" id="KAF2818213.1"/>
    </source>
</evidence>
<evidence type="ECO:0000256" key="1">
    <source>
        <dbReference type="SAM" id="MobiDB-lite"/>
    </source>
</evidence>
<accession>A0A6A6ZBY1</accession>
<feature type="compositionally biased region" description="Polar residues" evidence="1">
    <location>
        <begin position="73"/>
        <end position="94"/>
    </location>
</feature>
<dbReference type="EMBL" id="MU006256">
    <property type="protein sequence ID" value="KAF2818213.1"/>
    <property type="molecule type" value="Genomic_DNA"/>
</dbReference>
<sequence length="94" mass="9355">MPTALDTSPAPGPPAPPNTPQPSMQQGSAPQTVDVENRGQAEISAAPGSQNSAASNGASIPSYGLADLGLRDSNATYAAQPDPTSNDTHTKNGA</sequence>
<feature type="compositionally biased region" description="Low complexity" evidence="1">
    <location>
        <begin position="44"/>
        <end position="59"/>
    </location>
</feature>
<keyword evidence="3" id="KW-1185">Reference proteome</keyword>
<proteinExistence type="predicted"/>